<feature type="domain" description="Leucine-rich repeat-containing N-terminal plant-type" evidence="14">
    <location>
        <begin position="38"/>
        <end position="77"/>
    </location>
</feature>
<keyword evidence="17" id="KW-1185">Reference proteome</keyword>
<keyword evidence="3" id="KW-1003">Cell membrane</keyword>
<dbReference type="FunFam" id="3.80.10.10:FF:000095">
    <property type="entry name" value="LRR receptor-like serine/threonine-protein kinase GSO1"/>
    <property type="match status" value="1"/>
</dbReference>
<dbReference type="InterPro" id="IPR013210">
    <property type="entry name" value="LRR_N_plant-typ"/>
</dbReference>
<evidence type="ECO:0000259" key="15">
    <source>
        <dbReference type="Pfam" id="PF23598"/>
    </source>
</evidence>
<feature type="chain" id="PRO_5035166862" description="Leucine-rich repeat-containing N-terminal plant-type domain-containing protein" evidence="13">
    <location>
        <begin position="31"/>
        <end position="1031"/>
    </location>
</feature>
<dbReference type="SMART" id="SM00369">
    <property type="entry name" value="LRR_TYP"/>
    <property type="match status" value="9"/>
</dbReference>
<evidence type="ECO:0000256" key="5">
    <source>
        <dbReference type="ARBA" id="ARBA00022692"/>
    </source>
</evidence>
<keyword evidence="4" id="KW-0433">Leucine-rich repeat</keyword>
<dbReference type="InterPro" id="IPR055414">
    <property type="entry name" value="LRR_R13L4/SHOC2-like"/>
</dbReference>
<feature type="domain" description="Disease resistance R13L4/SHOC-2-like LRR" evidence="15">
    <location>
        <begin position="410"/>
        <end position="559"/>
    </location>
</feature>
<proteinExistence type="inferred from homology"/>
<evidence type="ECO:0000256" key="3">
    <source>
        <dbReference type="ARBA" id="ARBA00022475"/>
    </source>
</evidence>
<keyword evidence="11" id="KW-0325">Glycoprotein</keyword>
<evidence type="ECO:0000256" key="13">
    <source>
        <dbReference type="SAM" id="SignalP"/>
    </source>
</evidence>
<evidence type="ECO:0000256" key="12">
    <source>
        <dbReference type="SAM" id="Phobius"/>
    </source>
</evidence>
<evidence type="ECO:0008006" key="18">
    <source>
        <dbReference type="Google" id="ProtNLM"/>
    </source>
</evidence>
<dbReference type="InterPro" id="IPR032675">
    <property type="entry name" value="LRR_dom_sf"/>
</dbReference>
<dbReference type="InterPro" id="IPR046956">
    <property type="entry name" value="RLP23-like"/>
</dbReference>
<evidence type="ECO:0000256" key="4">
    <source>
        <dbReference type="ARBA" id="ARBA00022614"/>
    </source>
</evidence>
<dbReference type="InterPro" id="IPR003591">
    <property type="entry name" value="Leu-rich_rpt_typical-subtyp"/>
</dbReference>
<dbReference type="PANTHER" id="PTHR48063">
    <property type="entry name" value="LRR RECEPTOR-LIKE KINASE"/>
    <property type="match status" value="1"/>
</dbReference>
<dbReference type="Pfam" id="PF08263">
    <property type="entry name" value="LRRNT_2"/>
    <property type="match status" value="1"/>
</dbReference>
<dbReference type="SUPFAM" id="SSF52058">
    <property type="entry name" value="L domain-like"/>
    <property type="match status" value="1"/>
</dbReference>
<evidence type="ECO:0000256" key="6">
    <source>
        <dbReference type="ARBA" id="ARBA00022729"/>
    </source>
</evidence>
<dbReference type="Pfam" id="PF23598">
    <property type="entry name" value="LRR_14"/>
    <property type="match status" value="1"/>
</dbReference>
<comment type="caution">
    <text evidence="16">The sequence shown here is derived from an EMBL/GenBank/DDBJ whole genome shotgun (WGS) entry which is preliminary data.</text>
</comment>
<protein>
    <recommendedName>
        <fullName evidence="18">Leucine-rich repeat-containing N-terminal plant-type domain-containing protein</fullName>
    </recommendedName>
</protein>
<dbReference type="SMART" id="SM00365">
    <property type="entry name" value="LRR_SD22"/>
    <property type="match status" value="5"/>
</dbReference>
<evidence type="ECO:0000313" key="17">
    <source>
        <dbReference type="Proteomes" id="UP000737018"/>
    </source>
</evidence>
<evidence type="ECO:0000256" key="7">
    <source>
        <dbReference type="ARBA" id="ARBA00022737"/>
    </source>
</evidence>
<dbReference type="EMBL" id="JRKL02004292">
    <property type="protein sequence ID" value="KAF3952937.1"/>
    <property type="molecule type" value="Genomic_DNA"/>
</dbReference>
<comment type="subcellular location">
    <subcellularLocation>
        <location evidence="1">Cell membrane</location>
        <topology evidence="1">Single-pass type I membrane protein</topology>
    </subcellularLocation>
</comment>
<evidence type="ECO:0000256" key="8">
    <source>
        <dbReference type="ARBA" id="ARBA00022989"/>
    </source>
</evidence>
<reference evidence="16" key="1">
    <citation type="submission" date="2020-03" db="EMBL/GenBank/DDBJ databases">
        <title>Castanea mollissima Vanexum genome sequencing.</title>
        <authorList>
            <person name="Staton M."/>
        </authorList>
    </citation>
    <scope>NUCLEOTIDE SEQUENCE</scope>
    <source>
        <tissue evidence="16">Leaf</tissue>
    </source>
</reference>
<evidence type="ECO:0000259" key="14">
    <source>
        <dbReference type="Pfam" id="PF08263"/>
    </source>
</evidence>
<keyword evidence="8 12" id="KW-1133">Transmembrane helix</keyword>
<keyword evidence="10" id="KW-0675">Receptor</keyword>
<comment type="similarity">
    <text evidence="2">Belongs to the RLP family.</text>
</comment>
<dbReference type="OrthoDB" id="1600340at2759"/>
<name>A0A8J4QX03_9ROSI</name>
<sequence length="1031" mass="115579">MMMEVCSRIIAITLILFLLFLTIHLNLCTAESDVRCIQSERHAILSFKNDLQDPSNRLSSWAAAPDQDCCHWVGVVCHNVTGHVLQLHLRSFEPVYDELTTDDVQWDAQLQAYERSRFGGKINPSLLDLKHLIYLDLSFNFFNSTPIPKFLGSMGSLRYLNLSYARFGGLIPHQVGNLSNLHYLNLGGYSSYNLYVMNLQWLSGLPLLQHLDLIFANLSQASDCLQEINKLPSLLELRLSFCHLSASIPPPIPSSINFSSLTTLHLSINYFQNSSILFWVFGLRNLVSLDLSWNQFHGPIPVHLQNLTSLRHLGLSANNFNSSIPNWLYSFSHLEFLNLDYNSLHATISSSIGNLTSAISIDLSRNELEGKVPRSLGNLCNLREIRLSYNKWSPEISEIFESLSGCVSNSLEILDLSNAQLSGQLTAELGQFKNLVILSLGYNSISGPIPLSIGNLSSLRSLNLESNQINGTATQNFGQLSKLRYLNICLNMLEGVVLEVHFANFMRLKTLVASQNQLTLEVSDNWTPPFQLNHLDLGSWNLGPKFPLWLYSQKQLLTLGISNTGIIDAGPPSFWNLTSQLNYLNISHNQIYGEIPHIPLIFSTASIIDMSSNHFTGPLPCISSNLSFLDLSNNLLSRSISHFLCYKMKEPKSMEFLNLEKNLLSGKISNCWMKWQSLVALNLGNNNFSSSILVSIGSLINLRSLHLYNNSFSGKFPSLLKNCKYLFTIDIGKNEFVGSIPLWIGHRLSSLMILNLRFNNFQGQIPKELCALTSLQILDLSHNKLFGRIPKCVNNFSTMARNNNSNSPLFLLGWSIGSSFIPFESELLLIKGKALEYSTTLWLVNIIDLSNNNLSGEIPKEVASLQGLQSLNLSFNILTGRILENMGDMRSLESIDLSINQLSGQIPQSMSCLTFLSNLNLSNNNFTGKIPSSTQLQSLNASSFFGNELCGPPLTDNCTIINVKPNTGNKRSKDFRALEVDWFYVSMTLGFIVGFWVVLGPLLLKKQWRIVYFQFIDRLGYKLCGVVAQSW</sequence>
<dbReference type="PANTHER" id="PTHR48063:SF98">
    <property type="entry name" value="LRR RECEPTOR-LIKE SERINE_THREONINE-PROTEIN KINASE FLS2"/>
    <property type="match status" value="1"/>
</dbReference>
<evidence type="ECO:0000256" key="10">
    <source>
        <dbReference type="ARBA" id="ARBA00023170"/>
    </source>
</evidence>
<keyword evidence="5 12" id="KW-0812">Transmembrane</keyword>
<dbReference type="Gene3D" id="3.80.10.10">
    <property type="entry name" value="Ribonuclease Inhibitor"/>
    <property type="match status" value="4"/>
</dbReference>
<gene>
    <name evidence="16" type="ORF">CMV_021566</name>
</gene>
<keyword evidence="6 13" id="KW-0732">Signal</keyword>
<evidence type="ECO:0000256" key="1">
    <source>
        <dbReference type="ARBA" id="ARBA00004251"/>
    </source>
</evidence>
<dbReference type="InterPro" id="IPR001611">
    <property type="entry name" value="Leu-rich_rpt"/>
</dbReference>
<dbReference type="Pfam" id="PF00560">
    <property type="entry name" value="LRR_1"/>
    <property type="match status" value="9"/>
</dbReference>
<accession>A0A8J4QX03</accession>
<dbReference type="SUPFAM" id="SSF52047">
    <property type="entry name" value="RNI-like"/>
    <property type="match status" value="2"/>
</dbReference>
<dbReference type="AlphaFoldDB" id="A0A8J4QX03"/>
<organism evidence="16 17">
    <name type="scientific">Castanea mollissima</name>
    <name type="common">Chinese chestnut</name>
    <dbReference type="NCBI Taxonomy" id="60419"/>
    <lineage>
        <taxon>Eukaryota</taxon>
        <taxon>Viridiplantae</taxon>
        <taxon>Streptophyta</taxon>
        <taxon>Embryophyta</taxon>
        <taxon>Tracheophyta</taxon>
        <taxon>Spermatophyta</taxon>
        <taxon>Magnoliopsida</taxon>
        <taxon>eudicotyledons</taxon>
        <taxon>Gunneridae</taxon>
        <taxon>Pentapetalae</taxon>
        <taxon>rosids</taxon>
        <taxon>fabids</taxon>
        <taxon>Fagales</taxon>
        <taxon>Fagaceae</taxon>
        <taxon>Castanea</taxon>
    </lineage>
</organism>
<evidence type="ECO:0000313" key="16">
    <source>
        <dbReference type="EMBL" id="KAF3952937.1"/>
    </source>
</evidence>
<dbReference type="GO" id="GO:0005886">
    <property type="term" value="C:plasma membrane"/>
    <property type="evidence" value="ECO:0007669"/>
    <property type="project" value="UniProtKB-SubCell"/>
</dbReference>
<keyword evidence="9 12" id="KW-0472">Membrane</keyword>
<keyword evidence="7" id="KW-0677">Repeat</keyword>
<evidence type="ECO:0000256" key="2">
    <source>
        <dbReference type="ARBA" id="ARBA00009592"/>
    </source>
</evidence>
<feature type="signal peptide" evidence="13">
    <location>
        <begin position="1"/>
        <end position="30"/>
    </location>
</feature>
<evidence type="ECO:0000256" key="11">
    <source>
        <dbReference type="ARBA" id="ARBA00023180"/>
    </source>
</evidence>
<dbReference type="Proteomes" id="UP000737018">
    <property type="component" value="Unassembled WGS sequence"/>
</dbReference>
<evidence type="ECO:0000256" key="9">
    <source>
        <dbReference type="ARBA" id="ARBA00023136"/>
    </source>
</evidence>
<dbReference type="PRINTS" id="PR00019">
    <property type="entry name" value="LEURICHRPT"/>
</dbReference>
<dbReference type="FunFam" id="3.80.10.10:FF:000383">
    <property type="entry name" value="Leucine-rich repeat receptor protein kinase EMS1"/>
    <property type="match status" value="1"/>
</dbReference>
<dbReference type="FunFam" id="3.80.10.10:FF:000213">
    <property type="entry name" value="Tyrosine-sulfated glycopeptide receptor 1"/>
    <property type="match status" value="1"/>
</dbReference>
<feature type="transmembrane region" description="Helical" evidence="12">
    <location>
        <begin position="982"/>
        <end position="1004"/>
    </location>
</feature>